<dbReference type="AlphaFoldDB" id="A0A0B7MY01"/>
<dbReference type="Gene3D" id="2.60.40.640">
    <property type="match status" value="1"/>
</dbReference>
<dbReference type="InterPro" id="IPR011021">
    <property type="entry name" value="Arrestin-like_N"/>
</dbReference>
<evidence type="ECO:0000313" key="5">
    <source>
        <dbReference type="Proteomes" id="UP000054107"/>
    </source>
</evidence>
<feature type="domain" description="Arrestin-like N-terminal" evidence="2">
    <location>
        <begin position="74"/>
        <end position="202"/>
    </location>
</feature>
<proteinExistence type="predicted"/>
<evidence type="ECO:0000259" key="2">
    <source>
        <dbReference type="Pfam" id="PF00339"/>
    </source>
</evidence>
<keyword evidence="5" id="KW-1185">Reference proteome</keyword>
<evidence type="ECO:0000313" key="4">
    <source>
        <dbReference type="EMBL" id="CEP07804.1"/>
    </source>
</evidence>
<dbReference type="GO" id="GO:0005737">
    <property type="term" value="C:cytoplasm"/>
    <property type="evidence" value="ECO:0007669"/>
    <property type="project" value="TreeGrafter"/>
</dbReference>
<accession>A0A0B7MY01</accession>
<reference evidence="4 5" key="1">
    <citation type="submission" date="2014-09" db="EMBL/GenBank/DDBJ databases">
        <authorList>
            <person name="Ellenberger Sabrina"/>
        </authorList>
    </citation>
    <scope>NUCLEOTIDE SEQUENCE [LARGE SCALE GENOMIC DNA]</scope>
    <source>
        <strain evidence="4 5">CBS 412.66</strain>
    </source>
</reference>
<dbReference type="Pfam" id="PF02752">
    <property type="entry name" value="Arrestin_C"/>
    <property type="match status" value="1"/>
</dbReference>
<name>A0A0B7MY01_9FUNG</name>
<dbReference type="InterPro" id="IPR050357">
    <property type="entry name" value="Arrestin_domain-protein"/>
</dbReference>
<dbReference type="GO" id="GO:0015031">
    <property type="term" value="P:protein transport"/>
    <property type="evidence" value="ECO:0007669"/>
    <property type="project" value="TreeGrafter"/>
</dbReference>
<dbReference type="InterPro" id="IPR014752">
    <property type="entry name" value="Arrestin-like_C"/>
</dbReference>
<sequence length="488" mass="54301">MMVNAFHSNTLTIPPEFSGVPTTRRLSQTISDIVTGSSLNTTRSKSGSCAKSPSPAHTERPMPTKLSIQFEGGTQMIVRPNRIVRGAVHLKTTVQIQASQIRIRFRAEETATVKVKEHGLESKIERIDQSTTTYFDVSTKVWGTEPSAYLMSPWEMIEPGEHEYPFALKFPNVNFPPSTDDPAGFSIHYIWSAHLDGPASNPGAHSKEYMMPYRPVICAPPTKEWTFTQTAYHLDKKTPLADVKAVLPRRAFCPDEDVDMELCLDSIPSDLVVSNVLFTLNKCHTGQLQLQRGLALKSKVRKILSGCVPVAGNKGSIRLPINFHVPTRLVSPSFCSRHIRVYYEMTFAIQFTNHGGLLKSTPSTEFSVPIGITNLPHNHLLNIPHLTSVQSYLESKEAPVFFDPFLDEPPSQSSIISNELWGPLTAALTTPPISAPPNYFSLPDLPSQFIPKDREERTTFTSRLIKPGMAQELGDTITVVSENKGYEW</sequence>
<organism evidence="4 5">
    <name type="scientific">Parasitella parasitica</name>
    <dbReference type="NCBI Taxonomy" id="35722"/>
    <lineage>
        <taxon>Eukaryota</taxon>
        <taxon>Fungi</taxon>
        <taxon>Fungi incertae sedis</taxon>
        <taxon>Mucoromycota</taxon>
        <taxon>Mucoromycotina</taxon>
        <taxon>Mucoromycetes</taxon>
        <taxon>Mucorales</taxon>
        <taxon>Mucorineae</taxon>
        <taxon>Mucoraceae</taxon>
        <taxon>Parasitella</taxon>
    </lineage>
</organism>
<feature type="region of interest" description="Disordered" evidence="1">
    <location>
        <begin position="37"/>
        <end position="63"/>
    </location>
</feature>
<protein>
    <submittedName>
        <fullName evidence="4">Uncharacterized protein</fullName>
    </submittedName>
</protein>
<dbReference type="PANTHER" id="PTHR11188:SF83">
    <property type="entry name" value="ARRESTIN C-TERMINAL-LIKE DOMAIN-CONTAINING PROTEIN"/>
    <property type="match status" value="1"/>
</dbReference>
<dbReference type="Proteomes" id="UP000054107">
    <property type="component" value="Unassembled WGS sequence"/>
</dbReference>
<evidence type="ECO:0000259" key="3">
    <source>
        <dbReference type="Pfam" id="PF02752"/>
    </source>
</evidence>
<feature type="domain" description="Arrestin C-terminal-like" evidence="3">
    <location>
        <begin position="242"/>
        <end position="372"/>
    </location>
</feature>
<dbReference type="OrthoDB" id="9984275at2759"/>
<dbReference type="Pfam" id="PF00339">
    <property type="entry name" value="Arrestin_N"/>
    <property type="match status" value="1"/>
</dbReference>
<dbReference type="STRING" id="35722.A0A0B7MY01"/>
<dbReference type="InterPro" id="IPR011022">
    <property type="entry name" value="Arrestin_C-like"/>
</dbReference>
<dbReference type="PANTHER" id="PTHR11188">
    <property type="entry name" value="ARRESTIN DOMAIN CONTAINING PROTEIN"/>
    <property type="match status" value="1"/>
</dbReference>
<evidence type="ECO:0000256" key="1">
    <source>
        <dbReference type="SAM" id="MobiDB-lite"/>
    </source>
</evidence>
<feature type="compositionally biased region" description="Polar residues" evidence="1">
    <location>
        <begin position="37"/>
        <end position="51"/>
    </location>
</feature>
<dbReference type="EMBL" id="LN719426">
    <property type="protein sequence ID" value="CEP07804.1"/>
    <property type="molecule type" value="Genomic_DNA"/>
</dbReference>
<gene>
    <name evidence="4" type="primary">PARPA_01112.1 scaffold 1359</name>
</gene>